<evidence type="ECO:0000256" key="4">
    <source>
        <dbReference type="ARBA" id="ARBA00023054"/>
    </source>
</evidence>
<evidence type="ECO:0000256" key="1">
    <source>
        <dbReference type="ARBA" id="ARBA00004308"/>
    </source>
</evidence>
<dbReference type="CDD" id="cd15859">
    <property type="entry name" value="SNARE_SYN8"/>
    <property type="match status" value="1"/>
</dbReference>
<dbReference type="PROSITE" id="PS50192">
    <property type="entry name" value="T_SNARE"/>
    <property type="match status" value="1"/>
</dbReference>
<gene>
    <name evidence="11" type="ORF">PCL_03023</name>
    <name evidence="10" type="ORF">Purlil1_461</name>
</gene>
<evidence type="ECO:0000313" key="10">
    <source>
        <dbReference type="EMBL" id="KAK4094765.1"/>
    </source>
</evidence>
<dbReference type="GO" id="GO:0005768">
    <property type="term" value="C:endosome"/>
    <property type="evidence" value="ECO:0007669"/>
    <property type="project" value="UniProtKB-ARBA"/>
</dbReference>
<dbReference type="Gene3D" id="1.20.5.110">
    <property type="match status" value="1"/>
</dbReference>
<dbReference type="InterPro" id="IPR045242">
    <property type="entry name" value="Syntaxin"/>
</dbReference>
<keyword evidence="5 8" id="KW-0472">Membrane</keyword>
<evidence type="ECO:0000313" key="13">
    <source>
        <dbReference type="Proteomes" id="UP001287286"/>
    </source>
</evidence>
<dbReference type="GO" id="GO:0006886">
    <property type="term" value="P:intracellular protein transport"/>
    <property type="evidence" value="ECO:0007669"/>
    <property type="project" value="TreeGrafter"/>
</dbReference>
<dbReference type="GO" id="GO:0031201">
    <property type="term" value="C:SNARE complex"/>
    <property type="evidence" value="ECO:0007669"/>
    <property type="project" value="TreeGrafter"/>
</dbReference>
<feature type="region of interest" description="Disordered" evidence="7">
    <location>
        <begin position="182"/>
        <end position="223"/>
    </location>
</feature>
<dbReference type="SMART" id="SM00397">
    <property type="entry name" value="t_SNARE"/>
    <property type="match status" value="1"/>
</dbReference>
<dbReference type="GO" id="GO:0000149">
    <property type="term" value="F:SNARE binding"/>
    <property type="evidence" value="ECO:0007669"/>
    <property type="project" value="TreeGrafter"/>
</dbReference>
<dbReference type="FunFam" id="1.20.5.110:FF:000060">
    <property type="entry name" value="SNARE complex subunit (Syn8)"/>
    <property type="match status" value="1"/>
</dbReference>
<reference evidence="10" key="3">
    <citation type="submission" date="2023-11" db="EMBL/GenBank/DDBJ databases">
        <authorList>
            <person name="Beijen E."/>
            <person name="Ohm R.A."/>
        </authorList>
    </citation>
    <scope>NUCLEOTIDE SEQUENCE</scope>
    <source>
        <strain evidence="10">CBS 150709</strain>
    </source>
</reference>
<comment type="subcellular location">
    <subcellularLocation>
        <location evidence="1">Endomembrane system</location>
    </subcellularLocation>
</comment>
<dbReference type="SUPFAM" id="SSF58038">
    <property type="entry name" value="SNARE fusion complex"/>
    <property type="match status" value="1"/>
</dbReference>
<comment type="caution">
    <text evidence="11">The sequence shown here is derived from an EMBL/GenBank/DDBJ whole genome shotgun (WGS) entry which is preliminary data.</text>
</comment>
<feature type="domain" description="T-SNARE coiled-coil homology" evidence="9">
    <location>
        <begin position="244"/>
        <end position="306"/>
    </location>
</feature>
<dbReference type="EMBL" id="LCWV01000019">
    <property type="protein sequence ID" value="PWI67255.1"/>
    <property type="molecule type" value="Genomic_DNA"/>
</dbReference>
<evidence type="ECO:0000256" key="8">
    <source>
        <dbReference type="SAM" id="Phobius"/>
    </source>
</evidence>
<keyword evidence="8" id="KW-0812">Transmembrane</keyword>
<protein>
    <recommendedName>
        <fullName evidence="9">t-SNARE coiled-coil homology domain-containing protein</fullName>
    </recommendedName>
</protein>
<evidence type="ECO:0000313" key="11">
    <source>
        <dbReference type="EMBL" id="PWI67255.1"/>
    </source>
</evidence>
<feature type="transmembrane region" description="Helical" evidence="8">
    <location>
        <begin position="316"/>
        <end position="333"/>
    </location>
</feature>
<evidence type="ECO:0000256" key="6">
    <source>
        <dbReference type="SAM" id="Coils"/>
    </source>
</evidence>
<dbReference type="GO" id="GO:0048278">
    <property type="term" value="P:vesicle docking"/>
    <property type="evidence" value="ECO:0007669"/>
    <property type="project" value="TreeGrafter"/>
</dbReference>
<evidence type="ECO:0000256" key="2">
    <source>
        <dbReference type="ARBA" id="ARBA00022448"/>
    </source>
</evidence>
<reference evidence="11 12" key="2">
    <citation type="journal article" date="2016" name="Front. Microbiol.">
        <title>Genome and transcriptome sequences reveal the specific parasitism of the nematophagous Purpureocillium lilacinum 36-1.</title>
        <authorList>
            <person name="Xie J."/>
            <person name="Li S."/>
            <person name="Mo C."/>
            <person name="Xiao X."/>
            <person name="Peng D."/>
            <person name="Wang G."/>
            <person name="Xiao Y."/>
        </authorList>
    </citation>
    <scope>NUCLEOTIDE SEQUENCE [LARGE SCALE GENOMIC DNA]</scope>
    <source>
        <strain evidence="11 12">36-1</strain>
    </source>
</reference>
<keyword evidence="4 6" id="KW-0175">Coiled coil</keyword>
<dbReference type="GO" id="GO:0005484">
    <property type="term" value="F:SNAP receptor activity"/>
    <property type="evidence" value="ECO:0007669"/>
    <property type="project" value="TreeGrafter"/>
</dbReference>
<evidence type="ECO:0000256" key="7">
    <source>
        <dbReference type="SAM" id="MobiDB-lite"/>
    </source>
</evidence>
<evidence type="ECO:0000313" key="12">
    <source>
        <dbReference type="Proteomes" id="UP000245956"/>
    </source>
</evidence>
<name>A0A2U3DYC0_PURLI</name>
<dbReference type="InterPro" id="IPR000727">
    <property type="entry name" value="T_SNARE_dom"/>
</dbReference>
<dbReference type="Proteomes" id="UP001287286">
    <property type="component" value="Unassembled WGS sequence"/>
</dbReference>
<feature type="coiled-coil region" evidence="6">
    <location>
        <begin position="108"/>
        <end position="154"/>
    </location>
</feature>
<dbReference type="PANTHER" id="PTHR19957:SF423">
    <property type="entry name" value="SYNTAXIN-8-RELATED"/>
    <property type="match status" value="1"/>
</dbReference>
<dbReference type="EMBL" id="JAWRVI010000002">
    <property type="protein sequence ID" value="KAK4094765.1"/>
    <property type="molecule type" value="Genomic_DNA"/>
</dbReference>
<organism evidence="11 12">
    <name type="scientific">Purpureocillium lilacinum</name>
    <name type="common">Paecilomyces lilacinus</name>
    <dbReference type="NCBI Taxonomy" id="33203"/>
    <lineage>
        <taxon>Eukaryota</taxon>
        <taxon>Fungi</taxon>
        <taxon>Dikarya</taxon>
        <taxon>Ascomycota</taxon>
        <taxon>Pezizomycotina</taxon>
        <taxon>Sordariomycetes</taxon>
        <taxon>Hypocreomycetidae</taxon>
        <taxon>Hypocreales</taxon>
        <taxon>Ophiocordycipitaceae</taxon>
        <taxon>Purpureocillium</taxon>
    </lineage>
</organism>
<feature type="compositionally biased region" description="Polar residues" evidence="7">
    <location>
        <begin position="198"/>
        <end position="208"/>
    </location>
</feature>
<evidence type="ECO:0000256" key="5">
    <source>
        <dbReference type="ARBA" id="ARBA00023136"/>
    </source>
</evidence>
<keyword evidence="2" id="KW-0813">Transport</keyword>
<dbReference type="GO" id="GO:0006906">
    <property type="term" value="P:vesicle fusion"/>
    <property type="evidence" value="ECO:0007669"/>
    <property type="project" value="TreeGrafter"/>
</dbReference>
<dbReference type="AlphaFoldDB" id="A0A2U3DYC0"/>
<dbReference type="PANTHER" id="PTHR19957">
    <property type="entry name" value="SYNTAXIN"/>
    <property type="match status" value="1"/>
</dbReference>
<keyword evidence="13" id="KW-1185">Reference proteome</keyword>
<proteinExistence type="predicted"/>
<keyword evidence="8" id="KW-1133">Transmembrane helix</keyword>
<dbReference type="Pfam" id="PF05739">
    <property type="entry name" value="SNARE"/>
    <property type="match status" value="1"/>
</dbReference>
<evidence type="ECO:0000256" key="3">
    <source>
        <dbReference type="ARBA" id="ARBA00022927"/>
    </source>
</evidence>
<reference evidence="10 13" key="4">
    <citation type="journal article" date="2024" name="Microbiol. Resour. Announc.">
        <title>Genome annotations for the ascomycete fungi Trichoderma harzianum, Trichoderma aggressivum, and Purpureocillium lilacinum.</title>
        <authorList>
            <person name="Beijen E.P.W."/>
            <person name="Ohm R.A."/>
        </authorList>
    </citation>
    <scope>NUCLEOTIDE SEQUENCE [LARGE SCALE GENOMIC DNA]</scope>
    <source>
        <strain evidence="10 13">CBS 150709</strain>
    </source>
</reference>
<sequence length="334" mass="37109">MHPPDNRLSQPSAEIIPFIAPRTFFPLCPPPHPAPLTTHLPRQPRSLVLEQFRAGIDGDDDSGHGNEPRRRQLYLLADHIKLSLLERQRAKSLNLDSDTQDGHLSRSLEQFRAGLTSLQQEKSRLEQTGDENAAKSITDALPELQKQFEDLTAQFHGFSSPSTEATLTQANSDELAEDFAHAASTSASGPGSRKSKSVRFSDTPSDPSSDLFGPYRDDPAINDTAGYRDQAEEMSNQQLHQYHSQILEQQDEQLDRLGESIGRQRELSMQIGDELDSHVAMLDEVEAVTDRHQSRLDRAKRTLGKVAKGAGENKQMTAIIVLIIILVLLIAILK</sequence>
<evidence type="ECO:0000259" key="9">
    <source>
        <dbReference type="PROSITE" id="PS50192"/>
    </source>
</evidence>
<accession>A0A2U3DYC0</accession>
<dbReference type="Proteomes" id="UP000245956">
    <property type="component" value="Unassembled WGS sequence"/>
</dbReference>
<dbReference type="GO" id="GO:0006896">
    <property type="term" value="P:Golgi to vacuole transport"/>
    <property type="evidence" value="ECO:0007669"/>
    <property type="project" value="UniProtKB-ARBA"/>
</dbReference>
<keyword evidence="3" id="KW-0653">Protein transport</keyword>
<reference evidence="11" key="1">
    <citation type="submission" date="2015-05" db="EMBL/GenBank/DDBJ databases">
        <authorList>
            <person name="Wang D.B."/>
            <person name="Wang M."/>
        </authorList>
    </citation>
    <scope>NUCLEOTIDE SEQUENCE</scope>
    <source>
        <strain evidence="11">36-1</strain>
    </source>
</reference>